<organism evidence="1">
    <name type="scientific">Anguilla anguilla</name>
    <name type="common">European freshwater eel</name>
    <name type="synonym">Muraena anguilla</name>
    <dbReference type="NCBI Taxonomy" id="7936"/>
    <lineage>
        <taxon>Eukaryota</taxon>
        <taxon>Metazoa</taxon>
        <taxon>Chordata</taxon>
        <taxon>Craniata</taxon>
        <taxon>Vertebrata</taxon>
        <taxon>Euteleostomi</taxon>
        <taxon>Actinopterygii</taxon>
        <taxon>Neopterygii</taxon>
        <taxon>Teleostei</taxon>
        <taxon>Anguilliformes</taxon>
        <taxon>Anguillidae</taxon>
        <taxon>Anguilla</taxon>
    </lineage>
</organism>
<accession>A0A0E9UVT9</accession>
<proteinExistence type="predicted"/>
<evidence type="ECO:0000313" key="1">
    <source>
        <dbReference type="EMBL" id="JAH69856.1"/>
    </source>
</evidence>
<sequence length="39" mass="4542">MLLDHCQPLANSVVALDCAKDWSFMSKQGIFFFHLMFCF</sequence>
<dbReference type="EMBL" id="GBXM01038721">
    <property type="protein sequence ID" value="JAH69856.1"/>
    <property type="molecule type" value="Transcribed_RNA"/>
</dbReference>
<protein>
    <submittedName>
        <fullName evidence="1">Uncharacterized protein</fullName>
    </submittedName>
</protein>
<dbReference type="AlphaFoldDB" id="A0A0E9UVT9"/>
<reference evidence="1" key="1">
    <citation type="submission" date="2014-11" db="EMBL/GenBank/DDBJ databases">
        <authorList>
            <person name="Amaro Gonzalez C."/>
        </authorList>
    </citation>
    <scope>NUCLEOTIDE SEQUENCE</scope>
</reference>
<name>A0A0E9UVT9_ANGAN</name>
<reference evidence="1" key="2">
    <citation type="journal article" date="2015" name="Fish Shellfish Immunol.">
        <title>Early steps in the European eel (Anguilla anguilla)-Vibrio vulnificus interaction in the gills: Role of the RtxA13 toxin.</title>
        <authorList>
            <person name="Callol A."/>
            <person name="Pajuelo D."/>
            <person name="Ebbesson L."/>
            <person name="Teles M."/>
            <person name="MacKenzie S."/>
            <person name="Amaro C."/>
        </authorList>
    </citation>
    <scope>NUCLEOTIDE SEQUENCE</scope>
</reference>